<dbReference type="Proteomes" id="UP000607653">
    <property type="component" value="Unassembled WGS sequence"/>
</dbReference>
<dbReference type="AlphaFoldDB" id="A0A822YR95"/>
<protein>
    <submittedName>
        <fullName evidence="1">Uncharacterized protein</fullName>
    </submittedName>
</protein>
<gene>
    <name evidence="1" type="ORF">HUJ06_012770</name>
</gene>
<organism evidence="1 2">
    <name type="scientific">Nelumbo nucifera</name>
    <name type="common">Sacred lotus</name>
    <dbReference type="NCBI Taxonomy" id="4432"/>
    <lineage>
        <taxon>Eukaryota</taxon>
        <taxon>Viridiplantae</taxon>
        <taxon>Streptophyta</taxon>
        <taxon>Embryophyta</taxon>
        <taxon>Tracheophyta</taxon>
        <taxon>Spermatophyta</taxon>
        <taxon>Magnoliopsida</taxon>
        <taxon>Proteales</taxon>
        <taxon>Nelumbonaceae</taxon>
        <taxon>Nelumbo</taxon>
    </lineage>
</organism>
<evidence type="ECO:0000313" key="1">
    <source>
        <dbReference type="EMBL" id="DAD33919.1"/>
    </source>
</evidence>
<comment type="caution">
    <text evidence="1">The sequence shown here is derived from an EMBL/GenBank/DDBJ whole genome shotgun (WGS) entry which is preliminary data.</text>
</comment>
<keyword evidence="2" id="KW-1185">Reference proteome</keyword>
<dbReference type="EMBL" id="DUZY01000003">
    <property type="protein sequence ID" value="DAD33919.1"/>
    <property type="molecule type" value="Genomic_DNA"/>
</dbReference>
<evidence type="ECO:0000313" key="2">
    <source>
        <dbReference type="Proteomes" id="UP000607653"/>
    </source>
</evidence>
<proteinExistence type="predicted"/>
<sequence>MLYIVLYLQFQLFVVKKGYLFEIPVRFSATPTCNSF</sequence>
<reference evidence="1 2" key="1">
    <citation type="journal article" date="2020" name="Mol. Biol. Evol.">
        <title>Distinct Expression and Methylation Patterns for Genes with Different Fates following a Single Whole-Genome Duplication in Flowering Plants.</title>
        <authorList>
            <person name="Shi T."/>
            <person name="Rahmani R.S."/>
            <person name="Gugger P.F."/>
            <person name="Wang M."/>
            <person name="Li H."/>
            <person name="Zhang Y."/>
            <person name="Li Z."/>
            <person name="Wang Q."/>
            <person name="Van de Peer Y."/>
            <person name="Marchal K."/>
            <person name="Chen J."/>
        </authorList>
    </citation>
    <scope>NUCLEOTIDE SEQUENCE [LARGE SCALE GENOMIC DNA]</scope>
    <source>
        <tissue evidence="1">Leaf</tissue>
    </source>
</reference>
<accession>A0A822YR95</accession>
<name>A0A822YR95_NELNU</name>